<accession>A0A8R7R239</accession>
<organism evidence="1 2">
    <name type="scientific">Triticum urartu</name>
    <name type="common">Red wild einkorn</name>
    <name type="synonym">Crithodium urartu</name>
    <dbReference type="NCBI Taxonomy" id="4572"/>
    <lineage>
        <taxon>Eukaryota</taxon>
        <taxon>Viridiplantae</taxon>
        <taxon>Streptophyta</taxon>
        <taxon>Embryophyta</taxon>
        <taxon>Tracheophyta</taxon>
        <taxon>Spermatophyta</taxon>
        <taxon>Magnoliopsida</taxon>
        <taxon>Liliopsida</taxon>
        <taxon>Poales</taxon>
        <taxon>Poaceae</taxon>
        <taxon>BOP clade</taxon>
        <taxon>Pooideae</taxon>
        <taxon>Triticodae</taxon>
        <taxon>Triticeae</taxon>
        <taxon>Triticinae</taxon>
        <taxon>Triticum</taxon>
    </lineage>
</organism>
<reference evidence="1" key="2">
    <citation type="submission" date="2018-03" db="EMBL/GenBank/DDBJ databases">
        <title>The Triticum urartu genome reveals the dynamic nature of wheat genome evolution.</title>
        <authorList>
            <person name="Ling H."/>
            <person name="Ma B."/>
            <person name="Shi X."/>
            <person name="Liu H."/>
            <person name="Dong L."/>
            <person name="Sun H."/>
            <person name="Cao Y."/>
            <person name="Gao Q."/>
            <person name="Zheng S."/>
            <person name="Li Y."/>
            <person name="Yu Y."/>
            <person name="Du H."/>
            <person name="Qi M."/>
            <person name="Li Y."/>
            <person name="Yu H."/>
            <person name="Cui Y."/>
            <person name="Wang N."/>
            <person name="Chen C."/>
            <person name="Wu H."/>
            <person name="Zhao Y."/>
            <person name="Zhang J."/>
            <person name="Li Y."/>
            <person name="Zhou W."/>
            <person name="Zhang B."/>
            <person name="Hu W."/>
            <person name="Eijk M."/>
            <person name="Tang J."/>
            <person name="Witsenboer H."/>
            <person name="Zhao S."/>
            <person name="Li Z."/>
            <person name="Zhang A."/>
            <person name="Wang D."/>
            <person name="Liang C."/>
        </authorList>
    </citation>
    <scope>NUCLEOTIDE SEQUENCE [LARGE SCALE GENOMIC DNA]</scope>
    <source>
        <strain evidence="1">cv. G1812</strain>
    </source>
</reference>
<proteinExistence type="predicted"/>
<name>A0A8R7R239_TRIUA</name>
<sequence length="189" mass="19723">MSARWLGSKCGGEATVMHASEHVAVVPMDGEGVIHLAVAALLVLEQKRRVVEGSELGEPVVFIPEHTPLGGRAGVAREVAAAAACHDKDGPVHGARVVAPLAGDALALIERASTLVVVDVAEEGNVDAVPLPQLLQALPALGLLERALVGVPRVGGVTQHPVRREDEPRLVLPVHRGEALLDELVLRSP</sequence>
<protein>
    <submittedName>
        <fullName evidence="1">Uncharacterized protein</fullName>
    </submittedName>
</protein>
<evidence type="ECO:0000313" key="2">
    <source>
        <dbReference type="Proteomes" id="UP000015106"/>
    </source>
</evidence>
<dbReference type="Proteomes" id="UP000015106">
    <property type="component" value="Chromosome 7"/>
</dbReference>
<dbReference type="EnsemblPlants" id="TuG1812G0700002750.01.T01">
    <property type="protein sequence ID" value="TuG1812G0700002750.01.T01.cds303898"/>
    <property type="gene ID" value="TuG1812G0700002750.01"/>
</dbReference>
<dbReference type="Gramene" id="TuG1812G0700002750.01.T01">
    <property type="protein sequence ID" value="TuG1812G0700002750.01.T01.cds303898"/>
    <property type="gene ID" value="TuG1812G0700002750.01"/>
</dbReference>
<reference evidence="2" key="1">
    <citation type="journal article" date="2013" name="Nature">
        <title>Draft genome of the wheat A-genome progenitor Triticum urartu.</title>
        <authorList>
            <person name="Ling H.Q."/>
            <person name="Zhao S."/>
            <person name="Liu D."/>
            <person name="Wang J."/>
            <person name="Sun H."/>
            <person name="Zhang C."/>
            <person name="Fan H."/>
            <person name="Li D."/>
            <person name="Dong L."/>
            <person name="Tao Y."/>
            <person name="Gao C."/>
            <person name="Wu H."/>
            <person name="Li Y."/>
            <person name="Cui Y."/>
            <person name="Guo X."/>
            <person name="Zheng S."/>
            <person name="Wang B."/>
            <person name="Yu K."/>
            <person name="Liang Q."/>
            <person name="Yang W."/>
            <person name="Lou X."/>
            <person name="Chen J."/>
            <person name="Feng M."/>
            <person name="Jian J."/>
            <person name="Zhang X."/>
            <person name="Luo G."/>
            <person name="Jiang Y."/>
            <person name="Liu J."/>
            <person name="Wang Z."/>
            <person name="Sha Y."/>
            <person name="Zhang B."/>
            <person name="Wu H."/>
            <person name="Tang D."/>
            <person name="Shen Q."/>
            <person name="Xue P."/>
            <person name="Zou S."/>
            <person name="Wang X."/>
            <person name="Liu X."/>
            <person name="Wang F."/>
            <person name="Yang Y."/>
            <person name="An X."/>
            <person name="Dong Z."/>
            <person name="Zhang K."/>
            <person name="Zhang X."/>
            <person name="Luo M.C."/>
            <person name="Dvorak J."/>
            <person name="Tong Y."/>
            <person name="Wang J."/>
            <person name="Yang H."/>
            <person name="Li Z."/>
            <person name="Wang D."/>
            <person name="Zhang A."/>
            <person name="Wang J."/>
        </authorList>
    </citation>
    <scope>NUCLEOTIDE SEQUENCE</scope>
    <source>
        <strain evidence="2">cv. G1812</strain>
    </source>
</reference>
<reference evidence="1" key="3">
    <citation type="submission" date="2022-06" db="UniProtKB">
        <authorList>
            <consortium name="EnsemblPlants"/>
        </authorList>
    </citation>
    <scope>IDENTIFICATION</scope>
</reference>
<keyword evidence="2" id="KW-1185">Reference proteome</keyword>
<dbReference type="AlphaFoldDB" id="A0A8R7R239"/>
<evidence type="ECO:0000313" key="1">
    <source>
        <dbReference type="EnsemblPlants" id="TuG1812G0700002750.01.T01.cds303898"/>
    </source>
</evidence>